<protein>
    <submittedName>
        <fullName evidence="1">Uncharacterized protein</fullName>
    </submittedName>
</protein>
<keyword evidence="2" id="KW-1185">Reference proteome</keyword>
<organism evidence="1 2">
    <name type="scientific">Palleronia marisminoris</name>
    <dbReference type="NCBI Taxonomy" id="315423"/>
    <lineage>
        <taxon>Bacteria</taxon>
        <taxon>Pseudomonadati</taxon>
        <taxon>Pseudomonadota</taxon>
        <taxon>Alphaproteobacteria</taxon>
        <taxon>Rhodobacterales</taxon>
        <taxon>Roseobacteraceae</taxon>
        <taxon>Palleronia</taxon>
    </lineage>
</organism>
<dbReference type="AlphaFoldDB" id="A0A1Y5RMC9"/>
<proteinExistence type="predicted"/>
<evidence type="ECO:0000313" key="2">
    <source>
        <dbReference type="Proteomes" id="UP000193870"/>
    </source>
</evidence>
<name>A0A1Y5RMC9_9RHOB</name>
<sequence>MPIAVKIFPERGLVFVRYRSRASVHDGMQAFAEYIRHPDFRPGQKQLIDLSAVSTFSVTPSDLLKFNALRVSGRAGDGDTLMSFYAPTPQGQKVARMSLRAWEPFNVVIARVFDHEEAALSFLGLRETRIADLQLHPA</sequence>
<dbReference type="Proteomes" id="UP000193870">
    <property type="component" value="Unassembled WGS sequence"/>
</dbReference>
<gene>
    <name evidence="1" type="ORF">PAM7066_00575</name>
</gene>
<dbReference type="EMBL" id="FWFV01000001">
    <property type="protein sequence ID" value="SLN18154.1"/>
    <property type="molecule type" value="Genomic_DNA"/>
</dbReference>
<dbReference type="STRING" id="315423.SAMN04488020_101574"/>
<evidence type="ECO:0000313" key="1">
    <source>
        <dbReference type="EMBL" id="SLN18154.1"/>
    </source>
</evidence>
<reference evidence="1 2" key="1">
    <citation type="submission" date="2017-03" db="EMBL/GenBank/DDBJ databases">
        <authorList>
            <person name="Afonso C.L."/>
            <person name="Miller P.J."/>
            <person name="Scott M.A."/>
            <person name="Spackman E."/>
            <person name="Goraichik I."/>
            <person name="Dimitrov K.M."/>
            <person name="Suarez D.L."/>
            <person name="Swayne D.E."/>
        </authorList>
    </citation>
    <scope>NUCLEOTIDE SEQUENCE [LARGE SCALE GENOMIC DNA]</scope>
    <source>
        <strain evidence="1 2">CECT 7066</strain>
    </source>
</reference>
<accession>A0A1Y5RMC9</accession>